<protein>
    <recommendedName>
        <fullName evidence="3">Putative 2-succinyl-6-hydroxy-2,4-cyclohexadiene-1-carboxylate synthase</fullName>
        <shortName evidence="3">SHCHC synthase</shortName>
        <ecNumber evidence="3">4.2.99.20</ecNumber>
    </recommendedName>
</protein>
<comment type="pathway">
    <text evidence="3">Quinol/quinone metabolism; 1,4-dihydroxy-2-naphthoate biosynthesis; 1,4-dihydroxy-2-naphthoate from chorismate: step 3/7.</text>
</comment>
<dbReference type="GO" id="GO:0070205">
    <property type="term" value="F:2-succinyl-6-hydroxy-2,4-cyclohexadiene-1-carboxylate synthase activity"/>
    <property type="evidence" value="ECO:0007669"/>
    <property type="project" value="UniProtKB-EC"/>
</dbReference>
<keyword evidence="6" id="KW-1185">Reference proteome</keyword>
<dbReference type="PRINTS" id="PR00111">
    <property type="entry name" value="ABHYDROLASE"/>
</dbReference>
<name>A0ABS2NKG2_9BACI</name>
<gene>
    <name evidence="3" type="primary">menH</name>
    <name evidence="5" type="ORF">JOC86_004950</name>
</gene>
<dbReference type="InterPro" id="IPR029058">
    <property type="entry name" value="AB_hydrolase_fold"/>
</dbReference>
<dbReference type="EMBL" id="JAFBDZ010000011">
    <property type="protein sequence ID" value="MBM7588352.1"/>
    <property type="molecule type" value="Genomic_DNA"/>
</dbReference>
<dbReference type="PANTHER" id="PTHR42916">
    <property type="entry name" value="2-SUCCINYL-5-ENOLPYRUVYL-6-HYDROXY-3-CYCLOHEXENE-1-CARBOXYLATE SYNTHASE"/>
    <property type="match status" value="1"/>
</dbReference>
<evidence type="ECO:0000313" key="5">
    <source>
        <dbReference type="EMBL" id="MBM7588352.1"/>
    </source>
</evidence>
<keyword evidence="1 3" id="KW-0474">Menaquinone biosynthesis</keyword>
<accession>A0ABS2NKG2</accession>
<comment type="pathway">
    <text evidence="3">Quinol/quinone metabolism; menaquinone biosynthesis.</text>
</comment>
<reference evidence="5 6" key="1">
    <citation type="submission" date="2021-01" db="EMBL/GenBank/DDBJ databases">
        <title>Genomic Encyclopedia of Type Strains, Phase IV (KMG-IV): sequencing the most valuable type-strain genomes for metagenomic binning, comparative biology and taxonomic classification.</title>
        <authorList>
            <person name="Goeker M."/>
        </authorList>
    </citation>
    <scope>NUCLEOTIDE SEQUENCE [LARGE SCALE GENOMIC DNA]</scope>
    <source>
        <strain evidence="5 6">DSM 24834</strain>
    </source>
</reference>
<sequence>MFIMANGVKYYVEEKGSGTPLLFLHGFTGDTSTWSDNVERLSKNFSCITIDIIGHGKTDSPAETYRYSMRNSVEDIRTILDTLSIKKISILGYSMGGRLALAFAVQYPEYIEKLILESASPGLKTEKERKLRIQNDHKLADKLLNNGIIEFINFWENIPLFSSQKKLSSSVQEKIRKQRLNQNPLGLANSLKGMGAGEQPSYWGELYKFPFPVLLIVGEYDEKFCLIAEEMMSKIGNAHVFKVQEAGHAIHVEKPEKFGTMIEELFLLHKRRDP</sequence>
<dbReference type="HAMAP" id="MF_01660">
    <property type="entry name" value="MenH"/>
    <property type="match status" value="1"/>
</dbReference>
<dbReference type="InterPro" id="IPR000073">
    <property type="entry name" value="AB_hydrolase_1"/>
</dbReference>
<keyword evidence="2 3" id="KW-0456">Lyase</keyword>
<dbReference type="PANTHER" id="PTHR42916:SF1">
    <property type="entry name" value="PROTEIN PHYLLO, CHLOROPLASTIC"/>
    <property type="match status" value="1"/>
</dbReference>
<evidence type="ECO:0000256" key="2">
    <source>
        <dbReference type="ARBA" id="ARBA00023239"/>
    </source>
</evidence>
<comment type="similarity">
    <text evidence="3">Belongs to the AB hydrolase superfamily. MenH family.</text>
</comment>
<proteinExistence type="inferred from homology"/>
<dbReference type="SUPFAM" id="SSF53474">
    <property type="entry name" value="alpha/beta-Hydrolases"/>
    <property type="match status" value="1"/>
</dbReference>
<dbReference type="NCBIfam" id="TIGR03695">
    <property type="entry name" value="menH_SHCHC"/>
    <property type="match status" value="1"/>
</dbReference>
<dbReference type="Gene3D" id="3.40.50.1820">
    <property type="entry name" value="alpha/beta hydrolase"/>
    <property type="match status" value="1"/>
</dbReference>
<comment type="function">
    <text evidence="3">Catalyzes a proton abstraction reaction that results in 2,5-elimination of pyruvate from 2-succinyl-5-enolpyruvyl-6-hydroxy-3-cyclohexene-1-carboxylate (SEPHCHC) and the formation of 2-succinyl-6-hydroxy-2,4-cyclohexadiene-1-carboxylate (SHCHC).</text>
</comment>
<comment type="subunit">
    <text evidence="3">Monomer.</text>
</comment>
<dbReference type="Proteomes" id="UP001646157">
    <property type="component" value="Unassembled WGS sequence"/>
</dbReference>
<dbReference type="EC" id="4.2.99.20" evidence="3"/>
<comment type="caution">
    <text evidence="5">The sequence shown here is derived from an EMBL/GenBank/DDBJ whole genome shotgun (WGS) entry which is preliminary data.</text>
</comment>
<dbReference type="RefSeq" id="WP_205176177.1">
    <property type="nucleotide sequence ID" value="NZ_JAFBDZ010000011.1"/>
</dbReference>
<comment type="catalytic activity">
    <reaction evidence="3">
        <text>5-enolpyruvoyl-6-hydroxy-2-succinyl-cyclohex-3-ene-1-carboxylate = (1R,6R)-6-hydroxy-2-succinyl-cyclohexa-2,4-diene-1-carboxylate + pyruvate</text>
        <dbReference type="Rhea" id="RHEA:25597"/>
        <dbReference type="ChEBI" id="CHEBI:15361"/>
        <dbReference type="ChEBI" id="CHEBI:58689"/>
        <dbReference type="ChEBI" id="CHEBI:58818"/>
        <dbReference type="EC" id="4.2.99.20"/>
    </reaction>
</comment>
<dbReference type="InterPro" id="IPR022485">
    <property type="entry name" value="SHCHC_synthase_MenH"/>
</dbReference>
<dbReference type="Pfam" id="PF00561">
    <property type="entry name" value="Abhydrolase_1"/>
    <property type="match status" value="1"/>
</dbReference>
<evidence type="ECO:0000256" key="1">
    <source>
        <dbReference type="ARBA" id="ARBA00022428"/>
    </source>
</evidence>
<feature type="domain" description="AB hydrolase-1" evidence="4">
    <location>
        <begin position="20"/>
        <end position="255"/>
    </location>
</feature>
<evidence type="ECO:0000259" key="4">
    <source>
        <dbReference type="Pfam" id="PF00561"/>
    </source>
</evidence>
<evidence type="ECO:0000313" key="6">
    <source>
        <dbReference type="Proteomes" id="UP001646157"/>
    </source>
</evidence>
<evidence type="ECO:0000256" key="3">
    <source>
        <dbReference type="HAMAP-Rule" id="MF_01660"/>
    </source>
</evidence>
<organism evidence="5 6">
    <name type="scientific">Rossellomorea pakistanensis</name>
    <dbReference type="NCBI Taxonomy" id="992288"/>
    <lineage>
        <taxon>Bacteria</taxon>
        <taxon>Bacillati</taxon>
        <taxon>Bacillota</taxon>
        <taxon>Bacilli</taxon>
        <taxon>Bacillales</taxon>
        <taxon>Bacillaceae</taxon>
        <taxon>Rossellomorea</taxon>
    </lineage>
</organism>